<proteinExistence type="inferred from homology"/>
<comment type="similarity">
    <text evidence="1">Belongs to the iron/ascorbate-dependent oxidoreductase family.</text>
</comment>
<dbReference type="Pfam" id="PF13640">
    <property type="entry name" value="2OG-FeII_Oxy_3"/>
    <property type="match status" value="1"/>
</dbReference>
<keyword evidence="4" id="KW-1185">Reference proteome</keyword>
<protein>
    <submittedName>
        <fullName evidence="3">Fe2OG dioxygenase domain-containing protein</fullName>
    </submittedName>
</protein>
<dbReference type="Gene3D" id="2.60.120.620">
    <property type="entry name" value="q2cbj1_9rhob like domain"/>
    <property type="match status" value="1"/>
</dbReference>
<dbReference type="PANTHER" id="PTHR33099">
    <property type="entry name" value="FE2OG DIOXYGENASE DOMAIN-CONTAINING PROTEIN"/>
    <property type="match status" value="1"/>
</dbReference>
<name>A0A8H6XCX4_9AGAR</name>
<keyword evidence="3" id="KW-0223">Dioxygenase</keyword>
<feature type="domain" description="Fe2OG dioxygenase" evidence="2">
    <location>
        <begin position="131"/>
        <end position="233"/>
    </location>
</feature>
<reference evidence="3" key="1">
    <citation type="submission" date="2020-05" db="EMBL/GenBank/DDBJ databases">
        <title>Mycena genomes resolve the evolution of fungal bioluminescence.</title>
        <authorList>
            <person name="Tsai I.J."/>
        </authorList>
    </citation>
    <scope>NUCLEOTIDE SEQUENCE</scope>
    <source>
        <strain evidence="3">160909Yilan</strain>
    </source>
</reference>
<keyword evidence="1" id="KW-0408">Iron</keyword>
<accession>A0A8H6XCX4</accession>
<dbReference type="InterPro" id="IPR044862">
    <property type="entry name" value="Pro_4_hyd_alph_FE2OG_OXY"/>
</dbReference>
<comment type="caution">
    <text evidence="3">The sequence shown here is derived from an EMBL/GenBank/DDBJ whole genome shotgun (WGS) entry which is preliminary data.</text>
</comment>
<dbReference type="OrthoDB" id="27483at2759"/>
<evidence type="ECO:0000313" key="4">
    <source>
        <dbReference type="Proteomes" id="UP000623467"/>
    </source>
</evidence>
<evidence type="ECO:0000259" key="2">
    <source>
        <dbReference type="PROSITE" id="PS51471"/>
    </source>
</evidence>
<dbReference type="InterPro" id="IPR005123">
    <property type="entry name" value="Oxoglu/Fe-dep_dioxygenase_dom"/>
</dbReference>
<organism evidence="3 4">
    <name type="scientific">Mycena sanguinolenta</name>
    <dbReference type="NCBI Taxonomy" id="230812"/>
    <lineage>
        <taxon>Eukaryota</taxon>
        <taxon>Fungi</taxon>
        <taxon>Dikarya</taxon>
        <taxon>Basidiomycota</taxon>
        <taxon>Agaricomycotina</taxon>
        <taxon>Agaricomycetes</taxon>
        <taxon>Agaricomycetidae</taxon>
        <taxon>Agaricales</taxon>
        <taxon>Marasmiineae</taxon>
        <taxon>Mycenaceae</taxon>
        <taxon>Mycena</taxon>
    </lineage>
</organism>
<dbReference type="AlphaFoldDB" id="A0A8H6XCX4"/>
<dbReference type="GO" id="GO:0051213">
    <property type="term" value="F:dioxygenase activity"/>
    <property type="evidence" value="ECO:0007669"/>
    <property type="project" value="UniProtKB-KW"/>
</dbReference>
<dbReference type="Proteomes" id="UP000623467">
    <property type="component" value="Unassembled WGS sequence"/>
</dbReference>
<gene>
    <name evidence="3" type="ORF">MSAN_02197700</name>
</gene>
<dbReference type="EMBL" id="JACAZH010000032">
    <property type="protein sequence ID" value="KAF7338753.1"/>
    <property type="molecule type" value="Genomic_DNA"/>
</dbReference>
<keyword evidence="1" id="KW-0560">Oxidoreductase</keyword>
<evidence type="ECO:0000313" key="3">
    <source>
        <dbReference type="EMBL" id="KAF7338753.1"/>
    </source>
</evidence>
<keyword evidence="1" id="KW-0479">Metal-binding</keyword>
<sequence>MSDSQSPHATDVEEQLEVLRSSLTVQVPYTGGVYPVKVEDLVIYYDAEGENGPRRIDLGKATEKDLAELTAACQKATFGVGGADVLDESYRKAGKMDIERFAARFDVSGLLETVAPEILQGQNTDEDKFLKPELYKLNVYGPGSFFKAHKDTPRSEDMIGSLVVVFPTIHSGGALTLEHNGKSWVFDSAAEVAAASHTPSLAYVAFYSDVTHAVEPVQTGYRVTLTYNLFLADRRTTTGHGKRHVSGPEQAFEGALRTLLDSPTFLPAGGFLAYGLTHQYPLPAPAKPEWDAVNRKFAMPPSRLGSVLRLLKGSDARIRTISERVGLSTHVKVLYESVSEDSYDIEDVVAKGTDVLADDVLNMDHVYDDGDFGLKRAMEEMGLVVQQRPERTEELRKAYEAYRKQWPNDVEDEYLKGADGNAGELVPMHWVTKITDLNRVNSSYIAYGNEAQIQYVYGNAALFVQVPPIAEGIRALTAGKAE</sequence>
<dbReference type="PROSITE" id="PS51471">
    <property type="entry name" value="FE2OG_OXY"/>
    <property type="match status" value="1"/>
</dbReference>
<evidence type="ECO:0000256" key="1">
    <source>
        <dbReference type="RuleBase" id="RU003682"/>
    </source>
</evidence>
<dbReference type="GO" id="GO:0046872">
    <property type="term" value="F:metal ion binding"/>
    <property type="evidence" value="ECO:0007669"/>
    <property type="project" value="UniProtKB-KW"/>
</dbReference>
<dbReference type="PANTHER" id="PTHR33099:SF14">
    <property type="entry name" value="PROLYL 4-HYDROXYLASE ALPHA SUBUNIT FE(2+) 2OG DIOXYGENASE DOMAIN-CONTAINING PROTEIN"/>
    <property type="match status" value="1"/>
</dbReference>